<dbReference type="Proteomes" id="UP000192596">
    <property type="component" value="Unassembled WGS sequence"/>
</dbReference>
<accession>A0A1V8TE20</accession>
<sequence>MTTTASSVVEDEAVKRRAAQSHLAVSVHSLGKERQLPLLVTDLIASYLDESGTSILSNLSVVSKALNQFTTTVIYRDIELDFSKDACKAALLLRTLRTNQMARGAVRSLTLTNRRPTYWIRQDVADLDVHCDEDDLNLNLDTLVSGDLSLERTRPMTERTFMAHSAVARLSIEIICLAAGLQELSVSTGIFEYPAFRSAWSAMRVLEASLSLQNLRKCSIALDVAEKISDLGYLVEFASDWDTALIMPFFAPNIETISAVMTLVPASVDPLLLSSVTRLNLHHYQGRKYELKPLLTATPKLRFLEYDAIVQFDQNRRPPALNDLIGLGVLYEALHLVNDTLEELVATQTYVSNDHHFEGGYEHDYPHPDFYISNLKALSRLRCLSLPYMSLLGRKAREASVWNWATILPATLRSLTLTNHLDENEWNYDPSWEEDELTDTFMTILDWMTTNTPEHQSSLFALRFHGVGDEDFPDRPWQQKMDRLCQDRHLRFSLEKLPWEDYQGQRWPPL</sequence>
<evidence type="ECO:0000313" key="1">
    <source>
        <dbReference type="EMBL" id="OQO09625.1"/>
    </source>
</evidence>
<reference evidence="2" key="1">
    <citation type="submission" date="2017-03" db="EMBL/GenBank/DDBJ databases">
        <title>Genomes of endolithic fungi from Antarctica.</title>
        <authorList>
            <person name="Coleine C."/>
            <person name="Masonjones S."/>
            <person name="Stajich J.E."/>
        </authorList>
    </citation>
    <scope>NUCLEOTIDE SEQUENCE [LARGE SCALE GENOMIC DNA]</scope>
    <source>
        <strain evidence="2">CCFEE 5527</strain>
    </source>
</reference>
<evidence type="ECO:0008006" key="3">
    <source>
        <dbReference type="Google" id="ProtNLM"/>
    </source>
</evidence>
<dbReference type="AlphaFoldDB" id="A0A1V8TE20"/>
<protein>
    <recommendedName>
        <fullName evidence="3">F-box domain-containing protein</fullName>
    </recommendedName>
</protein>
<dbReference type="InParanoid" id="A0A1V8TE20"/>
<gene>
    <name evidence="1" type="ORF">B0A48_05027</name>
</gene>
<comment type="caution">
    <text evidence="1">The sequence shown here is derived from an EMBL/GenBank/DDBJ whole genome shotgun (WGS) entry which is preliminary data.</text>
</comment>
<name>A0A1V8TE20_9PEZI</name>
<keyword evidence="2" id="KW-1185">Reference proteome</keyword>
<dbReference type="EMBL" id="NAJO01000010">
    <property type="protein sequence ID" value="OQO09625.1"/>
    <property type="molecule type" value="Genomic_DNA"/>
</dbReference>
<proteinExistence type="predicted"/>
<organism evidence="1 2">
    <name type="scientific">Cryoendolithus antarcticus</name>
    <dbReference type="NCBI Taxonomy" id="1507870"/>
    <lineage>
        <taxon>Eukaryota</taxon>
        <taxon>Fungi</taxon>
        <taxon>Dikarya</taxon>
        <taxon>Ascomycota</taxon>
        <taxon>Pezizomycotina</taxon>
        <taxon>Dothideomycetes</taxon>
        <taxon>Dothideomycetidae</taxon>
        <taxon>Cladosporiales</taxon>
        <taxon>Cladosporiaceae</taxon>
        <taxon>Cryoendolithus</taxon>
    </lineage>
</organism>
<evidence type="ECO:0000313" key="2">
    <source>
        <dbReference type="Proteomes" id="UP000192596"/>
    </source>
</evidence>